<gene>
    <name evidence="1" type="ORF">QTO34_004302</name>
</gene>
<comment type="caution">
    <text evidence="1">The sequence shown here is derived from an EMBL/GenBank/DDBJ whole genome shotgun (WGS) entry which is preliminary data.</text>
</comment>
<protein>
    <submittedName>
        <fullName evidence="1">Uncharacterized protein</fullName>
    </submittedName>
</protein>
<keyword evidence="2" id="KW-1185">Reference proteome</keyword>
<organism evidence="1 2">
    <name type="scientific">Cnephaeus nilssonii</name>
    <name type="common">Northern bat</name>
    <name type="synonym">Eptesicus nilssonii</name>
    <dbReference type="NCBI Taxonomy" id="3371016"/>
    <lineage>
        <taxon>Eukaryota</taxon>
        <taxon>Metazoa</taxon>
        <taxon>Chordata</taxon>
        <taxon>Craniata</taxon>
        <taxon>Vertebrata</taxon>
        <taxon>Euteleostomi</taxon>
        <taxon>Mammalia</taxon>
        <taxon>Eutheria</taxon>
        <taxon>Laurasiatheria</taxon>
        <taxon>Chiroptera</taxon>
        <taxon>Yangochiroptera</taxon>
        <taxon>Vespertilionidae</taxon>
        <taxon>Cnephaeus</taxon>
    </lineage>
</organism>
<accession>A0AA40HP17</accession>
<sequence length="75" mass="8240">MAGWHPVSQAELEVPPFPLTGRGVRHPPRPPAGDQICAPHDVLAEYQQRPQRLVGHFIKKSLAGAAVPASRRRCQ</sequence>
<proteinExistence type="predicted"/>
<reference evidence="1" key="1">
    <citation type="submission" date="2023-06" db="EMBL/GenBank/DDBJ databases">
        <title>Reference genome for the Northern bat (Eptesicus nilssonii), a most northern bat species.</title>
        <authorList>
            <person name="Laine V.N."/>
            <person name="Pulliainen A.T."/>
            <person name="Lilley T.M."/>
        </authorList>
    </citation>
    <scope>NUCLEOTIDE SEQUENCE</scope>
    <source>
        <strain evidence="1">BLF_Eptnil</strain>
        <tissue evidence="1">Kidney</tissue>
    </source>
</reference>
<evidence type="ECO:0000313" key="2">
    <source>
        <dbReference type="Proteomes" id="UP001177744"/>
    </source>
</evidence>
<evidence type="ECO:0000313" key="1">
    <source>
        <dbReference type="EMBL" id="KAK1334736.1"/>
    </source>
</evidence>
<name>A0AA40HP17_CNENI</name>
<dbReference type="Proteomes" id="UP001177744">
    <property type="component" value="Unassembled WGS sequence"/>
</dbReference>
<dbReference type="AlphaFoldDB" id="A0AA40HP17"/>
<dbReference type="EMBL" id="JAULJE010000014">
    <property type="protein sequence ID" value="KAK1334736.1"/>
    <property type="molecule type" value="Genomic_DNA"/>
</dbReference>